<proteinExistence type="predicted"/>
<organism evidence="2 3">
    <name type="scientific">Fusarium oxysporum NRRL 32931</name>
    <dbReference type="NCBI Taxonomy" id="660029"/>
    <lineage>
        <taxon>Eukaryota</taxon>
        <taxon>Fungi</taxon>
        <taxon>Dikarya</taxon>
        <taxon>Ascomycota</taxon>
        <taxon>Pezizomycotina</taxon>
        <taxon>Sordariomycetes</taxon>
        <taxon>Hypocreomycetidae</taxon>
        <taxon>Hypocreales</taxon>
        <taxon>Nectriaceae</taxon>
        <taxon>Fusarium</taxon>
        <taxon>Fusarium oxysporum species complex</taxon>
    </lineage>
</organism>
<feature type="region of interest" description="Disordered" evidence="1">
    <location>
        <begin position="60"/>
        <end position="84"/>
    </location>
</feature>
<evidence type="ECO:0000256" key="1">
    <source>
        <dbReference type="SAM" id="MobiDB-lite"/>
    </source>
</evidence>
<dbReference type="EMBL" id="JH717844">
    <property type="protein sequence ID" value="EWY89150.1"/>
    <property type="molecule type" value="Genomic_DNA"/>
</dbReference>
<evidence type="ECO:0000313" key="2">
    <source>
        <dbReference type="EMBL" id="EWY89150.1"/>
    </source>
</evidence>
<dbReference type="HOGENOM" id="CLU_2527509_0_0_1"/>
<name>W9I770_FUSOX</name>
<reference evidence="2 3" key="1">
    <citation type="submission" date="2011-06" db="EMBL/GenBank/DDBJ databases">
        <title>The Genome Sequence of Fusarium oxysporum FOSC 3-a.</title>
        <authorList>
            <consortium name="The Broad Institute Genome Sequencing Platform"/>
            <person name="Ma L.-J."/>
            <person name="Gale L.R."/>
            <person name="Schwartz D.C."/>
            <person name="Zhou S."/>
            <person name="Corby-Kistler H."/>
            <person name="Young S.K."/>
            <person name="Zeng Q."/>
            <person name="Gargeya S."/>
            <person name="Fitzgerald M."/>
            <person name="Haas B."/>
            <person name="Abouelleil A."/>
            <person name="Alvarado L."/>
            <person name="Arachchi H.M."/>
            <person name="Berlin A."/>
            <person name="Brown A."/>
            <person name="Chapman S.B."/>
            <person name="Chen Z."/>
            <person name="Dunbar C."/>
            <person name="Freedman E."/>
            <person name="Gearin G."/>
            <person name="Gellesch M."/>
            <person name="Goldberg J."/>
            <person name="Griggs A."/>
            <person name="Gujja S."/>
            <person name="Heiman D."/>
            <person name="Howarth C."/>
            <person name="Larson L."/>
            <person name="Lui A."/>
            <person name="MacDonald P.J.P."/>
            <person name="Mehta T."/>
            <person name="Montmayeur A."/>
            <person name="Murphy C."/>
            <person name="Neiman D."/>
            <person name="Pearson M."/>
            <person name="Priest M."/>
            <person name="Roberts A."/>
            <person name="Saif S."/>
            <person name="Shea T."/>
            <person name="Shenoy N."/>
            <person name="Sisk P."/>
            <person name="Stolte C."/>
            <person name="Sykes S."/>
            <person name="Wortman J."/>
            <person name="Nusbaum C."/>
            <person name="Birren B."/>
        </authorList>
    </citation>
    <scope>NUCLEOTIDE SEQUENCE [LARGE SCALE GENOMIC DNA]</scope>
    <source>
        <strain evidence="3">FOSC 3-a</strain>
    </source>
</reference>
<dbReference type="AlphaFoldDB" id="W9I770"/>
<dbReference type="OrthoDB" id="4981643at2759"/>
<gene>
    <name evidence="2" type="ORF">FOYG_10086</name>
</gene>
<feature type="compositionally biased region" description="Basic residues" evidence="1">
    <location>
        <begin position="61"/>
        <end position="73"/>
    </location>
</feature>
<protein>
    <submittedName>
        <fullName evidence="2">Uncharacterized protein</fullName>
    </submittedName>
</protein>
<dbReference type="Proteomes" id="UP000030753">
    <property type="component" value="Unassembled WGS sequence"/>
</dbReference>
<evidence type="ECO:0000313" key="3">
    <source>
        <dbReference type="Proteomes" id="UP000030753"/>
    </source>
</evidence>
<accession>W9I770</accession>
<sequence length="84" mass="9262">MYRLLSPKKRPDREVEACCILSKDVDTPGPKKLGSSPRGLQTVTGSILRRLGQNYLDAARPKHGREHRAHSKAKVCLPESNLGA</sequence>